<proteinExistence type="predicted"/>
<reference evidence="1" key="2">
    <citation type="journal article" date="2015" name="Data Brief">
        <title>Shoot transcriptome of the giant reed, Arundo donax.</title>
        <authorList>
            <person name="Barrero R.A."/>
            <person name="Guerrero F.D."/>
            <person name="Moolhuijzen P."/>
            <person name="Goolsby J.A."/>
            <person name="Tidwell J."/>
            <person name="Bellgard S.E."/>
            <person name="Bellgard M.I."/>
        </authorList>
    </citation>
    <scope>NUCLEOTIDE SEQUENCE</scope>
    <source>
        <tissue evidence="1">Shoot tissue taken approximately 20 cm above the soil surface</tissue>
    </source>
</reference>
<sequence>MIRSIASFTWQKQELDPLILKIDPFFILIIIPDMMQPCHRVIFLDQAKVPSFIERPEHPDPLFYNAKWIHITRADFIKMTTWTTFPEWNFTVALPQQPRRTSYILDFFA</sequence>
<dbReference type="AlphaFoldDB" id="A0A0A9FEY1"/>
<organism evidence="1">
    <name type="scientific">Arundo donax</name>
    <name type="common">Giant reed</name>
    <name type="synonym">Donax arundinaceus</name>
    <dbReference type="NCBI Taxonomy" id="35708"/>
    <lineage>
        <taxon>Eukaryota</taxon>
        <taxon>Viridiplantae</taxon>
        <taxon>Streptophyta</taxon>
        <taxon>Embryophyta</taxon>
        <taxon>Tracheophyta</taxon>
        <taxon>Spermatophyta</taxon>
        <taxon>Magnoliopsida</taxon>
        <taxon>Liliopsida</taxon>
        <taxon>Poales</taxon>
        <taxon>Poaceae</taxon>
        <taxon>PACMAD clade</taxon>
        <taxon>Arundinoideae</taxon>
        <taxon>Arundineae</taxon>
        <taxon>Arundo</taxon>
    </lineage>
</organism>
<protein>
    <submittedName>
        <fullName evidence="1">Uncharacterized protein</fullName>
    </submittedName>
</protein>
<evidence type="ECO:0000313" key="1">
    <source>
        <dbReference type="EMBL" id="JAE09794.1"/>
    </source>
</evidence>
<dbReference type="EMBL" id="GBRH01188102">
    <property type="protein sequence ID" value="JAE09794.1"/>
    <property type="molecule type" value="Transcribed_RNA"/>
</dbReference>
<accession>A0A0A9FEY1</accession>
<name>A0A0A9FEY1_ARUDO</name>
<reference evidence="1" key="1">
    <citation type="submission" date="2014-09" db="EMBL/GenBank/DDBJ databases">
        <authorList>
            <person name="Magalhaes I.L.F."/>
            <person name="Oliveira U."/>
            <person name="Santos F.R."/>
            <person name="Vidigal T.H.D.A."/>
            <person name="Brescovit A.D."/>
            <person name="Santos A.J."/>
        </authorList>
    </citation>
    <scope>NUCLEOTIDE SEQUENCE</scope>
    <source>
        <tissue evidence="1">Shoot tissue taken approximately 20 cm above the soil surface</tissue>
    </source>
</reference>